<dbReference type="AlphaFoldDB" id="A0A7Y8GIT8"/>
<feature type="domain" description="FAD-binding" evidence="4">
    <location>
        <begin position="24"/>
        <end position="359"/>
    </location>
</feature>
<organism evidence="5 6">
    <name type="scientific">Pseudomonas salomonii</name>
    <dbReference type="NCBI Taxonomy" id="191391"/>
    <lineage>
        <taxon>Bacteria</taxon>
        <taxon>Pseudomonadati</taxon>
        <taxon>Pseudomonadota</taxon>
        <taxon>Gammaproteobacteria</taxon>
        <taxon>Pseudomonadales</taxon>
        <taxon>Pseudomonadaceae</taxon>
        <taxon>Pseudomonas</taxon>
    </lineage>
</organism>
<dbReference type="InterPro" id="IPR050641">
    <property type="entry name" value="RIFMO-like"/>
</dbReference>
<reference evidence="5 6" key="1">
    <citation type="submission" date="2020-04" db="EMBL/GenBank/DDBJ databases">
        <title>Molecular characterization of pseudomonads from Agaricus bisporus reveal novel blotch 2 pathogens in Western Europe.</title>
        <authorList>
            <person name="Taparia T."/>
            <person name="Krijger M."/>
            <person name="Haynes E."/>
            <person name="Elpinstone J.G."/>
            <person name="Noble R."/>
            <person name="Van Der Wolf J."/>
        </authorList>
    </citation>
    <scope>NUCLEOTIDE SEQUENCE [LARGE SCALE GENOMIC DNA]</scope>
    <source>
        <strain evidence="5 6">IPO3765</strain>
    </source>
</reference>
<dbReference type="PANTHER" id="PTHR43004:SF19">
    <property type="entry name" value="BINDING MONOOXYGENASE, PUTATIVE (JCVI)-RELATED"/>
    <property type="match status" value="1"/>
</dbReference>
<comment type="caution">
    <text evidence="5">The sequence shown here is derived from an EMBL/GenBank/DDBJ whole genome shotgun (WGS) entry which is preliminary data.</text>
</comment>
<sequence length="447" mass="48771">MLINNDLPARLSGSEKYMSELSNDVIIVGAGPVGLLTALALAQEGMSVTVIESEPEIPATPRAPVYFPSTITVLEKLGLLEDLKQISSMGTGFAQFYPDLKEVVRLNTSVMNGITYPYNLHLGQDTLAKVVLRHAEKLGVKVLFSHQFEQIVDNTGSVTINLSTPEGAKSITADWLIGADGARSAVRNGLDIEFEGTTWPVRFVAANIRADLASCGYSDANFVTHPTDHAVVVLMDRKTNLWRIAYSEDAELDPENVEDRFEANCARPFIAQGVPYELVQLRQYRLHQRAAATFRTGRVFLAGDAAHATSPVGGLGLSCGIWDGMILADVLSAVIRGEEDEDILNRYATERRRVFWEVASPGAVENMRVLMEGDVNQRRKDLENARVAAGNPKISQMVMLFAFKLIGDTLRAGSRWADADPTPAAGIDLTLMNSQTGDHGLEALKTQ</sequence>
<comment type="cofactor">
    <cofactor evidence="1">
        <name>FAD</name>
        <dbReference type="ChEBI" id="CHEBI:57692"/>
    </cofactor>
</comment>
<keyword evidence="5" id="KW-0560">Oxidoreductase</keyword>
<evidence type="ECO:0000256" key="3">
    <source>
        <dbReference type="ARBA" id="ARBA00022827"/>
    </source>
</evidence>
<evidence type="ECO:0000259" key="4">
    <source>
        <dbReference type="Pfam" id="PF01494"/>
    </source>
</evidence>
<keyword evidence="5" id="KW-0503">Monooxygenase</keyword>
<evidence type="ECO:0000313" key="5">
    <source>
        <dbReference type="EMBL" id="NWF10886.1"/>
    </source>
</evidence>
<dbReference type="Gene3D" id="3.30.70.2450">
    <property type="match status" value="1"/>
</dbReference>
<protein>
    <submittedName>
        <fullName evidence="5">FAD-dependent monooxygenase</fullName>
    </submittedName>
</protein>
<dbReference type="GO" id="GO:0016709">
    <property type="term" value="F:oxidoreductase activity, acting on paired donors, with incorporation or reduction of molecular oxygen, NAD(P)H as one donor, and incorporation of one atom of oxygen"/>
    <property type="evidence" value="ECO:0007669"/>
    <property type="project" value="UniProtKB-ARBA"/>
</dbReference>
<dbReference type="InterPro" id="IPR002938">
    <property type="entry name" value="FAD-bd"/>
</dbReference>
<dbReference type="EMBL" id="JACAQV010000026">
    <property type="protein sequence ID" value="NWF10886.1"/>
    <property type="molecule type" value="Genomic_DNA"/>
</dbReference>
<dbReference type="RefSeq" id="WP_083221753.1">
    <property type="nucleotide sequence ID" value="NZ_JACAQV010000026.1"/>
</dbReference>
<keyword evidence="2" id="KW-0285">Flavoprotein</keyword>
<dbReference type="GO" id="GO:0071949">
    <property type="term" value="F:FAD binding"/>
    <property type="evidence" value="ECO:0007669"/>
    <property type="project" value="InterPro"/>
</dbReference>
<dbReference type="InterPro" id="IPR036188">
    <property type="entry name" value="FAD/NAD-bd_sf"/>
</dbReference>
<evidence type="ECO:0000256" key="2">
    <source>
        <dbReference type="ARBA" id="ARBA00022630"/>
    </source>
</evidence>
<evidence type="ECO:0000256" key="1">
    <source>
        <dbReference type="ARBA" id="ARBA00001974"/>
    </source>
</evidence>
<evidence type="ECO:0000313" key="6">
    <source>
        <dbReference type="Proteomes" id="UP000561369"/>
    </source>
</evidence>
<dbReference type="PANTHER" id="PTHR43004">
    <property type="entry name" value="TRK SYSTEM POTASSIUM UPTAKE PROTEIN"/>
    <property type="match status" value="1"/>
</dbReference>
<dbReference type="Gene3D" id="3.50.50.60">
    <property type="entry name" value="FAD/NAD(P)-binding domain"/>
    <property type="match status" value="1"/>
</dbReference>
<dbReference type="Pfam" id="PF01494">
    <property type="entry name" value="FAD_binding_3"/>
    <property type="match status" value="1"/>
</dbReference>
<keyword evidence="3" id="KW-0274">FAD</keyword>
<proteinExistence type="predicted"/>
<gene>
    <name evidence="5" type="ORF">HX810_24735</name>
</gene>
<dbReference type="PRINTS" id="PR00420">
    <property type="entry name" value="RNGMNOXGNASE"/>
</dbReference>
<dbReference type="Proteomes" id="UP000561369">
    <property type="component" value="Unassembled WGS sequence"/>
</dbReference>
<dbReference type="SUPFAM" id="SSF51905">
    <property type="entry name" value="FAD/NAD(P)-binding domain"/>
    <property type="match status" value="1"/>
</dbReference>
<accession>A0A7Y8GIT8</accession>
<name>A0A7Y8GIT8_9PSED</name>